<organism evidence="1 2">
    <name type="scientific">Mucilaginibacter pallidiroseus</name>
    <dbReference type="NCBI Taxonomy" id="2599295"/>
    <lineage>
        <taxon>Bacteria</taxon>
        <taxon>Pseudomonadati</taxon>
        <taxon>Bacteroidota</taxon>
        <taxon>Sphingobacteriia</taxon>
        <taxon>Sphingobacteriales</taxon>
        <taxon>Sphingobacteriaceae</taxon>
        <taxon>Mucilaginibacter</taxon>
    </lineage>
</organism>
<proteinExistence type="predicted"/>
<evidence type="ECO:0000313" key="2">
    <source>
        <dbReference type="Proteomes" id="UP000320042"/>
    </source>
</evidence>
<reference evidence="1 2" key="1">
    <citation type="submission" date="2019-07" db="EMBL/GenBank/DDBJ databases">
        <authorList>
            <person name="Kim J."/>
        </authorList>
    </citation>
    <scope>NUCLEOTIDE SEQUENCE [LARGE SCALE GENOMIC DNA]</scope>
    <source>
        <strain evidence="2">dk17</strain>
    </source>
</reference>
<sequence>MLLSPAITFAQDTTVLVQQARRFANASFRNDQPTIIKMTYPPLVEMAGGDLMMQKSINDKLEQLHKQGITKVDGSIGPAGSFHNAGEEIHSLLPEDITLRVKGGVYKSRSYLLAISKNGGKNWWFMDVGNMPQNILYRLVPALSPEIKIPAATPPVFVADQP</sequence>
<dbReference type="EMBL" id="VOEJ01000008">
    <property type="protein sequence ID" value="TWR25826.1"/>
    <property type="molecule type" value="Genomic_DNA"/>
</dbReference>
<keyword evidence="2" id="KW-1185">Reference proteome</keyword>
<dbReference type="RefSeq" id="WP_146382984.1">
    <property type="nucleotide sequence ID" value="NZ_VOEJ01000008.1"/>
</dbReference>
<protein>
    <submittedName>
        <fullName evidence="1">Uncharacterized protein</fullName>
    </submittedName>
</protein>
<name>A0A563U3A1_9SPHI</name>
<accession>A0A563U3A1</accession>
<gene>
    <name evidence="1" type="ORF">FPZ43_16215</name>
</gene>
<dbReference type="OrthoDB" id="670350at2"/>
<dbReference type="AlphaFoldDB" id="A0A563U3A1"/>
<comment type="caution">
    <text evidence="1">The sequence shown here is derived from an EMBL/GenBank/DDBJ whole genome shotgun (WGS) entry which is preliminary data.</text>
</comment>
<dbReference type="Proteomes" id="UP000320042">
    <property type="component" value="Unassembled WGS sequence"/>
</dbReference>
<evidence type="ECO:0000313" key="1">
    <source>
        <dbReference type="EMBL" id="TWR25826.1"/>
    </source>
</evidence>